<evidence type="ECO:0000313" key="8">
    <source>
        <dbReference type="EMBL" id="AZT88571.1"/>
    </source>
</evidence>
<name>A0A3T0D0H4_9VIRU</name>
<evidence type="ECO:0000256" key="4">
    <source>
        <dbReference type="ARBA" id="ARBA00022695"/>
    </source>
</evidence>
<keyword evidence="2 7" id="KW-0696">RNA-directed RNA polymerase</keyword>
<evidence type="ECO:0000256" key="7">
    <source>
        <dbReference type="RuleBase" id="RU364050"/>
    </source>
</evidence>
<dbReference type="InterPro" id="IPR043502">
    <property type="entry name" value="DNA/RNA_pol_sf"/>
</dbReference>
<comment type="catalytic activity">
    <reaction evidence="6 7">
        <text>RNA(n) + a ribonucleoside 5'-triphosphate = RNA(n+1) + diphosphate</text>
        <dbReference type="Rhea" id="RHEA:21248"/>
        <dbReference type="Rhea" id="RHEA-COMP:14527"/>
        <dbReference type="Rhea" id="RHEA-COMP:17342"/>
        <dbReference type="ChEBI" id="CHEBI:33019"/>
        <dbReference type="ChEBI" id="CHEBI:61557"/>
        <dbReference type="ChEBI" id="CHEBI:140395"/>
        <dbReference type="EC" id="2.7.7.48"/>
    </reaction>
</comment>
<evidence type="ECO:0000256" key="3">
    <source>
        <dbReference type="ARBA" id="ARBA00022679"/>
    </source>
</evidence>
<keyword evidence="5 7" id="KW-0547">Nucleotide-binding</keyword>
<evidence type="ECO:0000256" key="6">
    <source>
        <dbReference type="ARBA" id="ARBA00048744"/>
    </source>
</evidence>
<dbReference type="EMBL" id="MK279433">
    <property type="protein sequence ID" value="AZT88571.1"/>
    <property type="molecule type" value="Genomic_RNA"/>
</dbReference>
<organism evidence="8">
    <name type="scientific">Beauveria bassiana chrysovirus 1</name>
    <dbReference type="NCBI Taxonomy" id="2501274"/>
    <lineage>
        <taxon>Viruses</taxon>
        <taxon>Riboviria</taxon>
        <taxon>Orthornavirae</taxon>
        <taxon>Duplornaviricota</taxon>
        <taxon>Chrymotiviricetes</taxon>
        <taxon>Ghabrivirales</taxon>
        <taxon>Alphatotivirineae</taxon>
        <taxon>Chrysoviridae</taxon>
        <taxon>Alphachrysovirus</taxon>
        <taxon>Alphachrysovirus isariae</taxon>
    </lineage>
</organism>
<evidence type="ECO:0000256" key="5">
    <source>
        <dbReference type="ARBA" id="ARBA00022741"/>
    </source>
</evidence>
<dbReference type="GO" id="GO:0000166">
    <property type="term" value="F:nucleotide binding"/>
    <property type="evidence" value="ECO:0007669"/>
    <property type="project" value="UniProtKB-KW"/>
</dbReference>
<accession>A0A3T0D0H4</accession>
<dbReference type="EC" id="2.7.7.48" evidence="1 7"/>
<protein>
    <recommendedName>
        <fullName evidence="1 7">RNA-directed RNA polymerase</fullName>
        <ecNumber evidence="1 7">2.7.7.48</ecNumber>
    </recommendedName>
</protein>
<keyword evidence="3 7" id="KW-0808">Transferase</keyword>
<sequence length="1115" mass="129047">MKDFERWQSPELSVSEDELRTTMRPAVKTARKRHQHGLVTLARFEPGKSRFIGSNKAGADYEARLQHSMARYDRMRAKRQNLFAFVMPAGHGKSTLAQKYGFVDVDELITLKEHDYYIEMRTAIMAGRDTWTTHNNRWYARLNETLDLLDYTMPVIIMVHTEELAMELGAMPIGFFKLTKSVFLNNIRHRDPLSKHFSMMSYNESVASSSMLNQLVCDSNEMVERSILEIMNRSSMPVACPHKFSTAVWNECYGRSVPGWVLRGERAGERRTDINFLRQLFETGQVPKECVDYYVRHSYVPTQFDFGVRMYEWSKELAHLPPTFRKPERFDVEGDMIKVFPPQSAKELTRANVTIRQLKQTFDIFSHDDALDIAEHHVGEPHVFVASILSAWKGVIQKFGVADIVRPWFRVSFRNWSDRLKSLHSLIRCSRFLMNVEITEEERQGLMYMDLLVGRGEYSIDEMAEVRTRYGDGYGTKHLSFDPVAKMFTNRQYKLDFELALDAAHLRIKTTPRKVNVTSFLDFYERRRSWLTKGGLVANTLPKGMKQFSSQVFDGIANTVEEIQGRHNKKSLFEMHELYDILSGVNDQNFNLTKTMIKYEVGKKDRTLLPGSLAHFLVFCYVLVLAEKQDQIGSVRLNALADVDIRYFDRKMSTGTFHVLYDWADFNEQHSADEMAGGIKRLSEHMPAGPDYPMFCEALVRGMYTMGLQDREGIVHKIWTGLYSGWRGTTWINSTLNFCYVFIALENLRRITGWEVVLMVDHGGDDLDLMLSQPDVMPTFLEIMDNMLFKANKWKQMFGLRSEFFRNTISGARVYASPTRALASFIAGDWEGSGRSTVRERVAGLLDQIGKLRRRGVSEAMCQGFTMSTISHWCKVKDGESWLDLPDVVLHGCEEQNGLGIPDKYNEVWVLEKDIPTLSEDWYKVVVPDYKASKDYVRVLARDVEKFSLVLERQEELARKLAEDSYDIEKTLDRVQWRELLKFDCKVVGRKPVIEPMEDRGIFESFLEFEPDEDMATKFNKAARFQEYCGYLSFNGQRVTKKELVDLMSDGEVSVEAIEFTGDIYYQRIVPEFIANRAVTFCRAAINGNYLTVDEADRCYKIVCWMASKVYRHMV</sequence>
<dbReference type="Proteomes" id="UP000887860">
    <property type="component" value="Genome"/>
</dbReference>
<keyword evidence="7" id="KW-0693">Viral RNA replication</keyword>
<evidence type="ECO:0000256" key="2">
    <source>
        <dbReference type="ARBA" id="ARBA00022484"/>
    </source>
</evidence>
<reference evidence="8" key="1">
    <citation type="journal article" date="2019" name="PLoS ONE">
        <title>Hiding in plain sight: New virus genomes discovered via a systematic analysis of fungal public transcriptomes.</title>
        <authorList>
            <person name="Gilbert K.B."/>
            <person name="Holcomb E.E."/>
            <person name="Allscheid R.L."/>
            <person name="Carrington J.C."/>
        </authorList>
    </citation>
    <scope>NUCLEOTIDE SEQUENCE</scope>
    <source>
        <strain evidence="8">BbCv1GXsk1011</strain>
    </source>
</reference>
<dbReference type="GO" id="GO:0003968">
    <property type="term" value="F:RNA-directed RNA polymerase activity"/>
    <property type="evidence" value="ECO:0007669"/>
    <property type="project" value="UniProtKB-KW"/>
</dbReference>
<keyword evidence="4 7" id="KW-0548">Nucleotidyltransferase</keyword>
<dbReference type="GO" id="GO:0003723">
    <property type="term" value="F:RNA binding"/>
    <property type="evidence" value="ECO:0007669"/>
    <property type="project" value="InterPro"/>
</dbReference>
<dbReference type="SUPFAM" id="SSF56672">
    <property type="entry name" value="DNA/RNA polymerases"/>
    <property type="match status" value="1"/>
</dbReference>
<dbReference type="Pfam" id="PF02123">
    <property type="entry name" value="RdRP_4"/>
    <property type="match status" value="1"/>
</dbReference>
<evidence type="ECO:0000256" key="1">
    <source>
        <dbReference type="ARBA" id="ARBA00012494"/>
    </source>
</evidence>
<dbReference type="InterPro" id="IPR001795">
    <property type="entry name" value="RNA-dir_pol_luteovirus"/>
</dbReference>
<gene>
    <name evidence="8" type="ORF">BbCV1_s1gp1</name>
</gene>
<dbReference type="GO" id="GO:0006351">
    <property type="term" value="P:DNA-templated transcription"/>
    <property type="evidence" value="ECO:0007669"/>
    <property type="project" value="InterPro"/>
</dbReference>
<proteinExistence type="predicted"/>